<keyword evidence="2" id="KW-0858">Xylan degradation</keyword>
<keyword evidence="6" id="KW-0326">Glycosidase</keyword>
<evidence type="ECO:0000256" key="8">
    <source>
        <dbReference type="PROSITE-ProRule" id="PRU10061"/>
    </source>
</evidence>
<evidence type="ECO:0000256" key="7">
    <source>
        <dbReference type="ARBA" id="ARBA00023326"/>
    </source>
</evidence>
<dbReference type="SUPFAM" id="SSF51445">
    <property type="entry name" value="(Trans)glycosidases"/>
    <property type="match status" value="1"/>
</dbReference>
<feature type="domain" description="GH10" evidence="9">
    <location>
        <begin position="395"/>
        <end position="686"/>
    </location>
</feature>
<evidence type="ECO:0000256" key="3">
    <source>
        <dbReference type="ARBA" id="ARBA00022737"/>
    </source>
</evidence>
<dbReference type="AlphaFoldDB" id="A0A835UL46"/>
<evidence type="ECO:0000256" key="1">
    <source>
        <dbReference type="ARBA" id="ARBA00007495"/>
    </source>
</evidence>
<dbReference type="GO" id="GO:0031176">
    <property type="term" value="F:endo-1,4-beta-xylanase activity"/>
    <property type="evidence" value="ECO:0007669"/>
    <property type="project" value="UniProtKB-ARBA"/>
</dbReference>
<dbReference type="PANTHER" id="PTHR31490:SF1">
    <property type="entry name" value="ENDO-1,4-BETA-XYLANASE 1"/>
    <property type="match status" value="1"/>
</dbReference>
<sequence>MAEEQNQSCCSLEGLKLVSTTSSGVEAGDENIILNPRFDDGLKNWSGRGCTIALRDSMGDGKVLPLTGKHFASTGGRTQTWNGIQQEITGRIQRKLAYELAAVVRIFGNPSSTNVLATLYVQATNGKEQYITIARVQATDKEWVQLQGRFLFNTVASKVIIYLEGPPPGVDILLNTMVVKHAEKLPPSPPPDTQNILYGVNIMTNSNFTDGLNGWSPLGPCTLSIADGAPHILPPMAVDSLASHEPLNGRYIIVTNRSQTWMAPFQEITTKIKLFVTYQVSAWVRVNSVRNGPQNINVALGVDNQYVNGGQVEAAEDKWYEIGGSFRIDKQASRIIVYVQGPMPGVDLMVSGLQIIPVDRKARFHHLKKRTDEVRKRDVLIKLSGCNVDDGLGAFVKVTQVKNSFPIGSCIGRTDIDNEEFVQFFVNNFNWGVFRNELKWYWTEPQQGIFNYTDADELLDFCNKNGILVRGHCIFWEVQSAVQPWVQSLSKNNLMLAVQNRLNGLLTRYKGKFKHYDVNNEMLHGSFYQDRLGRDIRANMFKTAQQLDPSPLLFVNDYHVEDGEDDKSSPEKYIRQIIDLQDQGAPVGGIGVQGHADYPVGSIISSALDKLGVLGLPVWFTEIDVASTNEYVRADDLEAMLREAYAHPAVEGMMLWGFWELLGRENSHLVNAEGEVNEAGRRFLALKQEWLSHAYGRVNEDGEFVFRGFHGSYNVEISTMGKKVSYTFIVEKGDTPLVLDISI</sequence>
<dbReference type="InterPro" id="IPR001000">
    <property type="entry name" value="GH10_dom"/>
</dbReference>
<dbReference type="InterPro" id="IPR008979">
    <property type="entry name" value="Galactose-bd-like_sf"/>
</dbReference>
<dbReference type="PRINTS" id="PR00134">
    <property type="entry name" value="GLHYDRLASE10"/>
</dbReference>
<dbReference type="Gene3D" id="3.20.20.80">
    <property type="entry name" value="Glycosidases"/>
    <property type="match status" value="1"/>
</dbReference>
<dbReference type="GO" id="GO:0045493">
    <property type="term" value="P:xylan catabolic process"/>
    <property type="evidence" value="ECO:0007669"/>
    <property type="project" value="UniProtKB-KW"/>
</dbReference>
<dbReference type="FunFam" id="2.60.120.260:FF:000103">
    <property type="entry name" value="Glycosyl hydrolase family 10 protein"/>
    <property type="match status" value="1"/>
</dbReference>
<keyword evidence="11" id="KW-1185">Reference proteome</keyword>
<keyword evidence="4" id="KW-0378">Hydrolase</keyword>
<evidence type="ECO:0000259" key="9">
    <source>
        <dbReference type="PROSITE" id="PS51760"/>
    </source>
</evidence>
<feature type="active site" description="Nucleophile" evidence="8">
    <location>
        <position position="622"/>
    </location>
</feature>
<proteinExistence type="inferred from homology"/>
<gene>
    <name evidence="10" type="ORF">HPP92_018794</name>
</gene>
<comment type="caution">
    <text evidence="10">The sequence shown here is derived from an EMBL/GenBank/DDBJ whole genome shotgun (WGS) entry which is preliminary data.</text>
</comment>
<comment type="similarity">
    <text evidence="1">Belongs to the glycosyl hydrolase 10 (cellulase F) family.</text>
</comment>
<reference evidence="10 11" key="1">
    <citation type="journal article" date="2020" name="Nat. Food">
        <title>A phased Vanilla planifolia genome enables genetic improvement of flavour and production.</title>
        <authorList>
            <person name="Hasing T."/>
            <person name="Tang H."/>
            <person name="Brym M."/>
            <person name="Khazi F."/>
            <person name="Huang T."/>
            <person name="Chambers A.H."/>
        </authorList>
    </citation>
    <scope>NUCLEOTIDE SEQUENCE [LARGE SCALE GENOMIC DNA]</scope>
    <source>
        <tissue evidence="10">Leaf</tissue>
    </source>
</reference>
<dbReference type="Pfam" id="PF02018">
    <property type="entry name" value="CBM_4_9"/>
    <property type="match status" value="2"/>
</dbReference>
<evidence type="ECO:0000313" key="11">
    <source>
        <dbReference type="Proteomes" id="UP000636800"/>
    </source>
</evidence>
<keyword evidence="7" id="KW-0624">Polysaccharide degradation</keyword>
<evidence type="ECO:0000256" key="6">
    <source>
        <dbReference type="ARBA" id="ARBA00023295"/>
    </source>
</evidence>
<dbReference type="OrthoDB" id="194358at2759"/>
<dbReference type="PANTHER" id="PTHR31490">
    <property type="entry name" value="GLYCOSYL HYDROLASE"/>
    <property type="match status" value="1"/>
</dbReference>
<keyword evidence="5" id="KW-0119">Carbohydrate metabolism</keyword>
<dbReference type="Proteomes" id="UP000636800">
    <property type="component" value="Unassembled WGS sequence"/>
</dbReference>
<evidence type="ECO:0000256" key="5">
    <source>
        <dbReference type="ARBA" id="ARBA00023277"/>
    </source>
</evidence>
<evidence type="ECO:0000256" key="4">
    <source>
        <dbReference type="ARBA" id="ARBA00022801"/>
    </source>
</evidence>
<dbReference type="EMBL" id="JADCNL010000009">
    <property type="protein sequence ID" value="KAG0467214.1"/>
    <property type="molecule type" value="Genomic_DNA"/>
</dbReference>
<organism evidence="10 11">
    <name type="scientific">Vanilla planifolia</name>
    <name type="common">Vanilla</name>
    <dbReference type="NCBI Taxonomy" id="51239"/>
    <lineage>
        <taxon>Eukaryota</taxon>
        <taxon>Viridiplantae</taxon>
        <taxon>Streptophyta</taxon>
        <taxon>Embryophyta</taxon>
        <taxon>Tracheophyta</taxon>
        <taxon>Spermatophyta</taxon>
        <taxon>Magnoliopsida</taxon>
        <taxon>Liliopsida</taxon>
        <taxon>Asparagales</taxon>
        <taxon>Orchidaceae</taxon>
        <taxon>Vanilloideae</taxon>
        <taxon>Vanilleae</taxon>
        <taxon>Vanilla</taxon>
    </lineage>
</organism>
<protein>
    <recommendedName>
        <fullName evidence="9">GH10 domain-containing protein</fullName>
    </recommendedName>
</protein>
<dbReference type="InterPro" id="IPR003305">
    <property type="entry name" value="CenC_carb-bd"/>
</dbReference>
<dbReference type="PROSITE" id="PS51760">
    <property type="entry name" value="GH10_2"/>
    <property type="match status" value="1"/>
</dbReference>
<dbReference type="Pfam" id="PF00331">
    <property type="entry name" value="Glyco_hydro_10"/>
    <property type="match status" value="1"/>
</dbReference>
<keyword evidence="3" id="KW-0677">Repeat</keyword>
<accession>A0A835UL46</accession>
<dbReference type="PROSITE" id="PS00591">
    <property type="entry name" value="GH10_1"/>
    <property type="match status" value="1"/>
</dbReference>
<dbReference type="InterPro" id="IPR031158">
    <property type="entry name" value="GH10_AS"/>
</dbReference>
<name>A0A835UL46_VANPL</name>
<dbReference type="FunFam" id="3.20.20.80:FF:000104">
    <property type="entry name" value="Endo-1,4-beta-xylanase A"/>
    <property type="match status" value="1"/>
</dbReference>
<dbReference type="InterPro" id="IPR017853">
    <property type="entry name" value="GH"/>
</dbReference>
<evidence type="ECO:0000256" key="2">
    <source>
        <dbReference type="ARBA" id="ARBA00022651"/>
    </source>
</evidence>
<dbReference type="Gene3D" id="2.60.120.260">
    <property type="entry name" value="Galactose-binding domain-like"/>
    <property type="match status" value="2"/>
</dbReference>
<evidence type="ECO:0000313" key="10">
    <source>
        <dbReference type="EMBL" id="KAG0467214.1"/>
    </source>
</evidence>
<dbReference type="InterPro" id="IPR044846">
    <property type="entry name" value="GH10"/>
</dbReference>
<dbReference type="SUPFAM" id="SSF49785">
    <property type="entry name" value="Galactose-binding domain-like"/>
    <property type="match status" value="2"/>
</dbReference>
<dbReference type="SMART" id="SM00633">
    <property type="entry name" value="Glyco_10"/>
    <property type="match status" value="1"/>
</dbReference>